<feature type="modified residue" description="4-aspartylphosphate" evidence="4">
    <location>
        <position position="57"/>
    </location>
</feature>
<evidence type="ECO:0000313" key="7">
    <source>
        <dbReference type="Proteomes" id="UP000093748"/>
    </source>
</evidence>
<accession>A0A1A5IBV7</accession>
<dbReference type="InterPro" id="IPR050595">
    <property type="entry name" value="Bact_response_regulator"/>
</dbReference>
<dbReference type="Proteomes" id="UP000093748">
    <property type="component" value="Unassembled WGS sequence"/>
</dbReference>
<dbReference type="CDD" id="cd17552">
    <property type="entry name" value="REC_RR468-like"/>
    <property type="match status" value="1"/>
</dbReference>
<feature type="domain" description="Response regulatory" evidence="5">
    <location>
        <begin position="7"/>
        <end position="124"/>
    </location>
</feature>
<dbReference type="PROSITE" id="PS50110">
    <property type="entry name" value="RESPONSE_REGULATORY"/>
    <property type="match status" value="1"/>
</dbReference>
<sequence length="131" mass="14206">MTIMPARILYVDDEDDIREIAQMSLELDPEFEVRSCSSGAAALTDAAAWDPDLILLDVMMPDMDGPETLKRLAASPLTASIPVAFITARTQTHQVERYLAMGAVGVIAKPFDPLALAGEVRKLLSEHPGRA</sequence>
<dbReference type="EMBL" id="LZTJ01000034">
    <property type="protein sequence ID" value="OBP69486.1"/>
    <property type="molecule type" value="Genomic_DNA"/>
</dbReference>
<dbReference type="SMART" id="SM00448">
    <property type="entry name" value="REC"/>
    <property type="match status" value="1"/>
</dbReference>
<name>A0A1A5IBV7_RHILI</name>
<organism evidence="6 7">
    <name type="scientific">Rhizobium loti</name>
    <name type="common">Mesorhizobium loti</name>
    <dbReference type="NCBI Taxonomy" id="381"/>
    <lineage>
        <taxon>Bacteria</taxon>
        <taxon>Pseudomonadati</taxon>
        <taxon>Pseudomonadota</taxon>
        <taxon>Alphaproteobacteria</taxon>
        <taxon>Hyphomicrobiales</taxon>
        <taxon>Phyllobacteriaceae</taxon>
        <taxon>Mesorhizobium</taxon>
    </lineage>
</organism>
<gene>
    <name evidence="6" type="ORF">BAE39_24235</name>
</gene>
<dbReference type="Pfam" id="PF00072">
    <property type="entry name" value="Response_reg"/>
    <property type="match status" value="1"/>
</dbReference>
<dbReference type="PANTHER" id="PTHR44591">
    <property type="entry name" value="STRESS RESPONSE REGULATOR PROTEIN 1"/>
    <property type="match status" value="1"/>
</dbReference>
<dbReference type="InterPro" id="IPR001789">
    <property type="entry name" value="Sig_transdc_resp-reg_receiver"/>
</dbReference>
<evidence type="ECO:0000313" key="6">
    <source>
        <dbReference type="EMBL" id="OBP69486.1"/>
    </source>
</evidence>
<proteinExistence type="predicted"/>
<dbReference type="AlphaFoldDB" id="A0A1A5IBV7"/>
<dbReference type="PANTHER" id="PTHR44591:SF3">
    <property type="entry name" value="RESPONSE REGULATORY DOMAIN-CONTAINING PROTEIN"/>
    <property type="match status" value="1"/>
</dbReference>
<dbReference type="InterPro" id="IPR011006">
    <property type="entry name" value="CheY-like_superfamily"/>
</dbReference>
<comment type="caution">
    <text evidence="6">The sequence shown here is derived from an EMBL/GenBank/DDBJ whole genome shotgun (WGS) entry which is preliminary data.</text>
</comment>
<dbReference type="GO" id="GO:0000160">
    <property type="term" value="P:phosphorelay signal transduction system"/>
    <property type="evidence" value="ECO:0007669"/>
    <property type="project" value="InterPro"/>
</dbReference>
<evidence type="ECO:0000256" key="2">
    <source>
        <dbReference type="ARBA" id="ARBA00023015"/>
    </source>
</evidence>
<evidence type="ECO:0000256" key="3">
    <source>
        <dbReference type="ARBA" id="ARBA00023163"/>
    </source>
</evidence>
<keyword evidence="2" id="KW-0805">Transcription regulation</keyword>
<reference evidence="7" key="1">
    <citation type="submission" date="2016-06" db="EMBL/GenBank/DDBJ databases">
        <title>NZP2037 Pacbio-Illumina hybrid assembly.</title>
        <authorList>
            <person name="Ramsay J.P."/>
        </authorList>
    </citation>
    <scope>NUCLEOTIDE SEQUENCE [LARGE SCALE GENOMIC DNA]</scope>
    <source>
        <strain evidence="7">R7ANS::ICEMlSym2042</strain>
    </source>
</reference>
<evidence type="ECO:0000259" key="5">
    <source>
        <dbReference type="PROSITE" id="PS50110"/>
    </source>
</evidence>
<dbReference type="SUPFAM" id="SSF52172">
    <property type="entry name" value="CheY-like"/>
    <property type="match status" value="1"/>
</dbReference>
<evidence type="ECO:0000256" key="1">
    <source>
        <dbReference type="ARBA" id="ARBA00022553"/>
    </source>
</evidence>
<evidence type="ECO:0000256" key="4">
    <source>
        <dbReference type="PROSITE-ProRule" id="PRU00169"/>
    </source>
</evidence>
<keyword evidence="3" id="KW-0804">Transcription</keyword>
<keyword evidence="1 4" id="KW-0597">Phosphoprotein</keyword>
<protein>
    <recommendedName>
        <fullName evidence="5">Response regulatory domain-containing protein</fullName>
    </recommendedName>
</protein>
<dbReference type="Gene3D" id="3.40.50.2300">
    <property type="match status" value="1"/>
</dbReference>